<dbReference type="InterPro" id="IPR050638">
    <property type="entry name" value="AA-Vitamin_Transporters"/>
</dbReference>
<comment type="subcellular location">
    <subcellularLocation>
        <location evidence="1">Membrane</location>
        <topology evidence="1">Multi-pass membrane protein</topology>
    </subcellularLocation>
</comment>
<organism evidence="7 8">
    <name type="scientific">Pinibacter aurantiacus</name>
    <dbReference type="NCBI Taxonomy" id="2851599"/>
    <lineage>
        <taxon>Bacteria</taxon>
        <taxon>Pseudomonadati</taxon>
        <taxon>Bacteroidota</taxon>
        <taxon>Chitinophagia</taxon>
        <taxon>Chitinophagales</taxon>
        <taxon>Chitinophagaceae</taxon>
        <taxon>Pinibacter</taxon>
    </lineage>
</organism>
<sequence length="300" mass="32925">MQTSKAGGIKWLVGGLLFAILWPSASTATKAGLAVAQPLVIAIVRFALAACILLFIAHIIQRKRLPAGKEWKQLAIYGLLNITIYLGCYVVAMQTVTAGIGSLAVATNPVFISFLSVIFLKQKMGWRIILSLVICTLGVGYAAWPLFSNASVTAGGLLLLLFSMLCYSAAAIYFSSRTWNNLSLLVINGWQTLLGGLFLLPAVLLSYKPEQNHFTKTFWLSVTWLAIPVSIVSVQLWLWLLSINTVRAGLWLFLCPLFGFIIAAWWLKDVISLYTVIGIVLVITGLLISKKRNKSEVVFD</sequence>
<dbReference type="AlphaFoldDB" id="A0A9E2S555"/>
<evidence type="ECO:0000256" key="5">
    <source>
        <dbReference type="SAM" id="Phobius"/>
    </source>
</evidence>
<comment type="caution">
    <text evidence="7">The sequence shown here is derived from an EMBL/GenBank/DDBJ whole genome shotgun (WGS) entry which is preliminary data.</text>
</comment>
<feature type="transmembrane region" description="Helical" evidence="5">
    <location>
        <begin position="153"/>
        <end position="175"/>
    </location>
</feature>
<keyword evidence="2 5" id="KW-0812">Transmembrane</keyword>
<feature type="transmembrane region" description="Helical" evidence="5">
    <location>
        <begin position="273"/>
        <end position="289"/>
    </location>
</feature>
<feature type="transmembrane region" description="Helical" evidence="5">
    <location>
        <begin position="218"/>
        <end position="241"/>
    </location>
</feature>
<dbReference type="EMBL" id="JAHSPG010000001">
    <property type="protein sequence ID" value="MBV4355931.1"/>
    <property type="molecule type" value="Genomic_DNA"/>
</dbReference>
<keyword evidence="4 5" id="KW-0472">Membrane</keyword>
<feature type="domain" description="EamA" evidence="6">
    <location>
        <begin position="10"/>
        <end position="139"/>
    </location>
</feature>
<gene>
    <name evidence="7" type="ORF">KTO63_02145</name>
</gene>
<feature type="transmembrane region" description="Helical" evidence="5">
    <location>
        <begin position="182"/>
        <end position="206"/>
    </location>
</feature>
<proteinExistence type="predicted"/>
<evidence type="ECO:0000259" key="6">
    <source>
        <dbReference type="Pfam" id="PF00892"/>
    </source>
</evidence>
<feature type="transmembrane region" description="Helical" evidence="5">
    <location>
        <begin position="248"/>
        <end position="267"/>
    </location>
</feature>
<dbReference type="Proteomes" id="UP000812270">
    <property type="component" value="Unassembled WGS sequence"/>
</dbReference>
<dbReference type="InterPro" id="IPR000620">
    <property type="entry name" value="EamA_dom"/>
</dbReference>
<feature type="transmembrane region" description="Helical" evidence="5">
    <location>
        <begin position="98"/>
        <end position="120"/>
    </location>
</feature>
<reference evidence="7" key="1">
    <citation type="submission" date="2021-06" db="EMBL/GenBank/DDBJ databases">
        <authorList>
            <person name="Huq M.A."/>
        </authorList>
    </citation>
    <scope>NUCLEOTIDE SEQUENCE</scope>
    <source>
        <strain evidence="7">MAH-26</strain>
    </source>
</reference>
<evidence type="ECO:0000256" key="2">
    <source>
        <dbReference type="ARBA" id="ARBA00022692"/>
    </source>
</evidence>
<feature type="transmembrane region" description="Helical" evidence="5">
    <location>
        <begin position="37"/>
        <end position="60"/>
    </location>
</feature>
<accession>A0A9E2S555</accession>
<dbReference type="RefSeq" id="WP_217789475.1">
    <property type="nucleotide sequence ID" value="NZ_JAHSPG010000001.1"/>
</dbReference>
<feature type="transmembrane region" description="Helical" evidence="5">
    <location>
        <begin position="74"/>
        <end position="92"/>
    </location>
</feature>
<evidence type="ECO:0000256" key="1">
    <source>
        <dbReference type="ARBA" id="ARBA00004141"/>
    </source>
</evidence>
<evidence type="ECO:0000313" key="8">
    <source>
        <dbReference type="Proteomes" id="UP000812270"/>
    </source>
</evidence>
<dbReference type="GO" id="GO:0016020">
    <property type="term" value="C:membrane"/>
    <property type="evidence" value="ECO:0007669"/>
    <property type="project" value="UniProtKB-SubCell"/>
</dbReference>
<name>A0A9E2S555_9BACT</name>
<dbReference type="Pfam" id="PF00892">
    <property type="entry name" value="EamA"/>
    <property type="match status" value="2"/>
</dbReference>
<feature type="domain" description="EamA" evidence="6">
    <location>
        <begin position="156"/>
        <end position="288"/>
    </location>
</feature>
<keyword evidence="3 5" id="KW-1133">Transmembrane helix</keyword>
<dbReference type="PANTHER" id="PTHR32322:SF2">
    <property type="entry name" value="EAMA DOMAIN-CONTAINING PROTEIN"/>
    <property type="match status" value="1"/>
</dbReference>
<feature type="transmembrane region" description="Helical" evidence="5">
    <location>
        <begin position="127"/>
        <end position="147"/>
    </location>
</feature>
<evidence type="ECO:0000256" key="4">
    <source>
        <dbReference type="ARBA" id="ARBA00023136"/>
    </source>
</evidence>
<dbReference type="PANTHER" id="PTHR32322">
    <property type="entry name" value="INNER MEMBRANE TRANSPORTER"/>
    <property type="match status" value="1"/>
</dbReference>
<evidence type="ECO:0000313" key="7">
    <source>
        <dbReference type="EMBL" id="MBV4355931.1"/>
    </source>
</evidence>
<keyword evidence="8" id="KW-1185">Reference proteome</keyword>
<protein>
    <submittedName>
        <fullName evidence="7">DMT family transporter</fullName>
    </submittedName>
</protein>
<evidence type="ECO:0000256" key="3">
    <source>
        <dbReference type="ARBA" id="ARBA00022989"/>
    </source>
</evidence>